<keyword evidence="5" id="KW-0540">Nuclease</keyword>
<dbReference type="InterPro" id="IPR036875">
    <property type="entry name" value="Znf_CCHC_sf"/>
</dbReference>
<dbReference type="SMART" id="SM00343">
    <property type="entry name" value="ZnF_C2HC"/>
    <property type="match status" value="1"/>
</dbReference>
<evidence type="ECO:0000256" key="4">
    <source>
        <dbReference type="ARBA" id="ARBA00022695"/>
    </source>
</evidence>
<dbReference type="Proteomes" id="UP001172457">
    <property type="component" value="Chromosome 8"/>
</dbReference>
<feature type="domain" description="Reverse transcriptase" evidence="12">
    <location>
        <begin position="624"/>
        <end position="803"/>
    </location>
</feature>
<evidence type="ECO:0000256" key="1">
    <source>
        <dbReference type="ARBA" id="ARBA00012493"/>
    </source>
</evidence>
<dbReference type="InterPro" id="IPR043502">
    <property type="entry name" value="DNA/RNA_pol_sf"/>
</dbReference>
<evidence type="ECO:0000256" key="2">
    <source>
        <dbReference type="ARBA" id="ARBA00022670"/>
    </source>
</evidence>
<feature type="compositionally biased region" description="Polar residues" evidence="10">
    <location>
        <begin position="291"/>
        <end position="310"/>
    </location>
</feature>
<dbReference type="GO" id="GO:0006508">
    <property type="term" value="P:proteolysis"/>
    <property type="evidence" value="ECO:0007669"/>
    <property type="project" value="UniProtKB-KW"/>
</dbReference>
<feature type="region of interest" description="Disordered" evidence="10">
    <location>
        <begin position="1"/>
        <end position="29"/>
    </location>
</feature>
<dbReference type="FunFam" id="3.10.10.10:FF:000007">
    <property type="entry name" value="Retrovirus-related Pol polyprotein from transposon 17.6-like Protein"/>
    <property type="match status" value="1"/>
</dbReference>
<dbReference type="InterPro" id="IPR043128">
    <property type="entry name" value="Rev_trsase/Diguanyl_cyclase"/>
</dbReference>
<dbReference type="PANTHER" id="PTHR35046:SF23">
    <property type="entry name" value="NUCLEOTIDYLTRANSFERASE, RIBONUCLEASE H"/>
    <property type="match status" value="1"/>
</dbReference>
<dbReference type="GO" id="GO:0015074">
    <property type="term" value="P:DNA integration"/>
    <property type="evidence" value="ECO:0007669"/>
    <property type="project" value="InterPro"/>
</dbReference>
<protein>
    <recommendedName>
        <fullName evidence="1">RNA-directed DNA polymerase</fullName>
        <ecNumber evidence="1">2.7.7.49</ecNumber>
    </recommendedName>
</protein>
<feature type="compositionally biased region" description="Pro residues" evidence="10">
    <location>
        <begin position="1447"/>
        <end position="1467"/>
    </location>
</feature>
<dbReference type="InterPro" id="IPR036397">
    <property type="entry name" value="RNaseH_sf"/>
</dbReference>
<keyword evidence="4" id="KW-0548">Nucleotidyltransferase</keyword>
<dbReference type="InterPro" id="IPR056924">
    <property type="entry name" value="SH3_Tf2-1"/>
</dbReference>
<keyword evidence="3" id="KW-0808">Transferase</keyword>
<keyword evidence="2" id="KW-0645">Protease</keyword>
<evidence type="ECO:0000256" key="6">
    <source>
        <dbReference type="ARBA" id="ARBA00022759"/>
    </source>
</evidence>
<dbReference type="EMBL" id="JARYMX010000008">
    <property type="protein sequence ID" value="KAJ9539537.1"/>
    <property type="molecule type" value="Genomic_DNA"/>
</dbReference>
<dbReference type="PROSITE" id="PS50158">
    <property type="entry name" value="ZF_CCHC"/>
    <property type="match status" value="1"/>
</dbReference>
<dbReference type="PROSITE" id="PS50994">
    <property type="entry name" value="INTEGRASE"/>
    <property type="match status" value="1"/>
</dbReference>
<dbReference type="Pfam" id="PF17921">
    <property type="entry name" value="Integrase_H2C2"/>
    <property type="match status" value="1"/>
</dbReference>
<dbReference type="CDD" id="cd09274">
    <property type="entry name" value="RNase_HI_RT_Ty3"/>
    <property type="match status" value="1"/>
</dbReference>
<dbReference type="CDD" id="cd00303">
    <property type="entry name" value="retropepsin_like"/>
    <property type="match status" value="1"/>
</dbReference>
<dbReference type="InterPro" id="IPR005162">
    <property type="entry name" value="Retrotrans_gag_dom"/>
</dbReference>
<dbReference type="PANTHER" id="PTHR35046">
    <property type="entry name" value="ZINC KNUCKLE (CCHC-TYPE) FAMILY PROTEIN"/>
    <property type="match status" value="1"/>
</dbReference>
<dbReference type="Pfam" id="PF17917">
    <property type="entry name" value="RT_RNaseH"/>
    <property type="match status" value="1"/>
</dbReference>
<evidence type="ECO:0000313" key="14">
    <source>
        <dbReference type="EMBL" id="KAJ9539537.1"/>
    </source>
</evidence>
<dbReference type="Pfam" id="PF00078">
    <property type="entry name" value="RVT_1"/>
    <property type="match status" value="1"/>
</dbReference>
<keyword evidence="8" id="KW-0695">RNA-directed DNA polymerase</keyword>
<dbReference type="SUPFAM" id="SSF56672">
    <property type="entry name" value="DNA/RNA polymerases"/>
    <property type="match status" value="1"/>
</dbReference>
<feature type="compositionally biased region" description="Polar residues" evidence="10">
    <location>
        <begin position="271"/>
        <end position="283"/>
    </location>
</feature>
<dbReference type="SUPFAM" id="SSF57756">
    <property type="entry name" value="Retrovirus zinc finger-like domains"/>
    <property type="match status" value="1"/>
</dbReference>
<dbReference type="SUPFAM" id="SSF53098">
    <property type="entry name" value="Ribonuclease H-like"/>
    <property type="match status" value="1"/>
</dbReference>
<feature type="region of interest" description="Disordered" evidence="10">
    <location>
        <begin position="267"/>
        <end position="312"/>
    </location>
</feature>
<accession>A0AA38VYD8</accession>
<dbReference type="InterPro" id="IPR012337">
    <property type="entry name" value="RNaseH-like_sf"/>
</dbReference>
<feature type="region of interest" description="Disordered" evidence="10">
    <location>
        <begin position="1423"/>
        <end position="1467"/>
    </location>
</feature>
<dbReference type="Gene3D" id="1.10.340.70">
    <property type="match status" value="1"/>
</dbReference>
<keyword evidence="6" id="KW-0255">Endonuclease</keyword>
<dbReference type="InterPro" id="IPR000477">
    <property type="entry name" value="RT_dom"/>
</dbReference>
<proteinExistence type="predicted"/>
<dbReference type="FunFam" id="1.10.340.70:FF:000001">
    <property type="entry name" value="Retrovirus-related Pol polyprotein from transposon gypsy-like Protein"/>
    <property type="match status" value="1"/>
</dbReference>
<organism evidence="14 15">
    <name type="scientific">Centaurea solstitialis</name>
    <name type="common">yellow star-thistle</name>
    <dbReference type="NCBI Taxonomy" id="347529"/>
    <lineage>
        <taxon>Eukaryota</taxon>
        <taxon>Viridiplantae</taxon>
        <taxon>Streptophyta</taxon>
        <taxon>Embryophyta</taxon>
        <taxon>Tracheophyta</taxon>
        <taxon>Spermatophyta</taxon>
        <taxon>Magnoliopsida</taxon>
        <taxon>eudicotyledons</taxon>
        <taxon>Gunneridae</taxon>
        <taxon>Pentapetalae</taxon>
        <taxon>asterids</taxon>
        <taxon>campanulids</taxon>
        <taxon>Asterales</taxon>
        <taxon>Asteraceae</taxon>
        <taxon>Carduoideae</taxon>
        <taxon>Cardueae</taxon>
        <taxon>Centaureinae</taxon>
        <taxon>Centaurea</taxon>
    </lineage>
</organism>
<keyword evidence="7" id="KW-0378">Hydrolase</keyword>
<keyword evidence="15" id="KW-1185">Reference proteome</keyword>
<evidence type="ECO:0000256" key="7">
    <source>
        <dbReference type="ARBA" id="ARBA00022801"/>
    </source>
</evidence>
<comment type="caution">
    <text evidence="14">The sequence shown here is derived from an EMBL/GenBank/DDBJ whole genome shotgun (WGS) entry which is preliminary data.</text>
</comment>
<dbReference type="Gene3D" id="4.10.60.10">
    <property type="entry name" value="Zinc finger, CCHC-type"/>
    <property type="match status" value="1"/>
</dbReference>
<evidence type="ECO:0000259" key="13">
    <source>
        <dbReference type="PROSITE" id="PS50994"/>
    </source>
</evidence>
<keyword evidence="9" id="KW-0479">Metal-binding</keyword>
<keyword evidence="9" id="KW-0863">Zinc-finger</keyword>
<sequence>MGDRGARLNRHPRRNAERGNEDQWRNPRDVEEIARLQQRVRDLELQREGGFDEETYTDSDIWDEGGEYRNPFAEEDRRNPFVRREPRADPFKNLGVKIDVPEFDGRAEPDVFIDWLQTVERIFDLRDIPDKYKVKLVAIKLRKYASLWWEHIKKKRAQEGRSKVRTWEKMKKLLREKFLPPNFRQEAFLEYHNLSQRSTTVEELICEFDRLRMRCGAEEEEEQIIARFLGALRPEIADIVQLQPYWSFNDVCQLSLKVEKQLRAKGKAAVSRSNPIKTDSSKGVSGAPTGSRFSSTKSEGATSSNTSTVPSRAPPRCFKCGGLGHFARECPNTQLVTLTEETTPVYDTEEDTPKEDETEIVYPDKGESFIAQRVLSTNPTRAIDDNLWLRNNIFRTRCTVKGKVCTIIIDGGSCENMVATVMVEKLGLKVEPHPEPYQLTWLKKGNVVKVKHRCLVQFSIGTRYSDEVWCEVVPMDACHILLGRPWQYDRRTKHDGFLNTYTFKKEGVNVQLVPLDARDTGTEALVLTKSAFLDFTRASKPSFIFALLITETNQRADEPPPILQPLLTDFKDVFPADIPTGLPLVREIQHCIDFIPGATLPNKPAYRMNPTEYEELHRQVTELLDKGLIRESMSPCAVPALLVPKTNGTYRMCIDSRAVNKITVKYRFPIPRLDDLLDQLHGATIFSKIDLRSGYHQIRMRPGDEWKTAFKTRDGLYEWMVMPFGLSNAPSTFMRLMNHIFKPLIGQCVVVYFDDILVFSRDIQSHIYHLRQVFTILRDQKLYANREKCGFCLPEVLFLGYLISGNGIRMDESKIDAITTWPTPTTIHDARSFLGLASFYRRFIRNFSTVAAPITDCLKGKTFDWTPAATKAFEDLKRCITRAPVLALPNFQLTFQVECDASGLGIGGVLSQEGRPIAFFSEKLNEAKKKLSTYDKEFYAIVRSLEYWRHYLLHTEFILFSDHQALRFIQGQHKLNPRHAKWVEFLQDFSFVIRHKSGVTNTVADALSRRQALLTSLHVQVDAFELVCNLYPDDPDFSVLWSACRVAPTQGYSLHEGFLFKGLRLCVPKCSLRDAIVLEGHQGALAGHFGRDKTLKLVKERFFWPKMSTDVTKVVDRCRTCHIAKTHRSNAGLYTPLPVSDGPWEDVSLDFVVGLPRTQRQKDSVMVVVDRFSKMAHFIPCARTYDASQIARLYFTEIVRLHGVPKTLTSDRDVKFVGHFWRTLWKRLGSRLNFSSAHHPQSDGQTEVTNRSLGNLLRSLVGSNPKQWDLVLPQAEFAYNRSTHRSTGMSPFLVVYGRNPFTPLDLAPLPATEYFSTEGEDRAAQIKLIHQQVRDQIINNNIVYQRRANVRRKKVVFQEGDLVWVHLSKERFPGGRSSKLQPRADGPFKVLKRINDNAYKIDLPGHYNVSATFNVADLSPFIPELDDPLDSRTSPFEEGENDADGPPLEPNEPNPDEPGPSQHPPAD</sequence>
<dbReference type="Gene3D" id="3.30.420.10">
    <property type="entry name" value="Ribonuclease H-like superfamily/Ribonuclease H"/>
    <property type="match status" value="1"/>
</dbReference>
<name>A0AA38VYD8_9ASTR</name>
<dbReference type="Gene3D" id="3.10.10.10">
    <property type="entry name" value="HIV Type 1 Reverse Transcriptase, subunit A, domain 1"/>
    <property type="match status" value="1"/>
</dbReference>
<dbReference type="Pfam" id="PF00098">
    <property type="entry name" value="zf-CCHC"/>
    <property type="match status" value="1"/>
</dbReference>
<dbReference type="GO" id="GO:0003964">
    <property type="term" value="F:RNA-directed DNA polymerase activity"/>
    <property type="evidence" value="ECO:0007669"/>
    <property type="project" value="UniProtKB-KW"/>
</dbReference>
<dbReference type="GO" id="GO:0004519">
    <property type="term" value="F:endonuclease activity"/>
    <property type="evidence" value="ECO:0007669"/>
    <property type="project" value="UniProtKB-KW"/>
</dbReference>
<evidence type="ECO:0000259" key="11">
    <source>
        <dbReference type="PROSITE" id="PS50158"/>
    </source>
</evidence>
<evidence type="ECO:0000256" key="8">
    <source>
        <dbReference type="ARBA" id="ARBA00022918"/>
    </source>
</evidence>
<dbReference type="InterPro" id="IPR041588">
    <property type="entry name" value="Integrase_H2C2"/>
</dbReference>
<evidence type="ECO:0000256" key="3">
    <source>
        <dbReference type="ARBA" id="ARBA00022679"/>
    </source>
</evidence>
<dbReference type="EC" id="2.7.7.49" evidence="1"/>
<dbReference type="Pfam" id="PF03732">
    <property type="entry name" value="Retrotrans_gag"/>
    <property type="match status" value="1"/>
</dbReference>
<dbReference type="GO" id="GO:0008270">
    <property type="term" value="F:zinc ion binding"/>
    <property type="evidence" value="ECO:0007669"/>
    <property type="project" value="UniProtKB-KW"/>
</dbReference>
<evidence type="ECO:0000259" key="12">
    <source>
        <dbReference type="PROSITE" id="PS50878"/>
    </source>
</evidence>
<feature type="domain" description="CCHC-type" evidence="11">
    <location>
        <begin position="316"/>
        <end position="332"/>
    </location>
</feature>
<dbReference type="Gene3D" id="3.30.70.270">
    <property type="match status" value="2"/>
</dbReference>
<dbReference type="FunFam" id="3.30.70.270:FF:000020">
    <property type="entry name" value="Transposon Tf2-6 polyprotein-like Protein"/>
    <property type="match status" value="1"/>
</dbReference>
<dbReference type="PROSITE" id="PS50878">
    <property type="entry name" value="RT_POL"/>
    <property type="match status" value="1"/>
</dbReference>
<dbReference type="CDD" id="cd01647">
    <property type="entry name" value="RT_LTR"/>
    <property type="match status" value="1"/>
</dbReference>
<feature type="compositionally biased region" description="Basic and acidic residues" evidence="10">
    <location>
        <begin position="14"/>
        <end position="29"/>
    </location>
</feature>
<dbReference type="GO" id="GO:0003676">
    <property type="term" value="F:nucleic acid binding"/>
    <property type="evidence" value="ECO:0007669"/>
    <property type="project" value="InterPro"/>
</dbReference>
<dbReference type="Gene3D" id="2.40.70.10">
    <property type="entry name" value="Acid Proteases"/>
    <property type="match status" value="1"/>
</dbReference>
<evidence type="ECO:0000256" key="10">
    <source>
        <dbReference type="SAM" id="MobiDB-lite"/>
    </source>
</evidence>
<dbReference type="InterPro" id="IPR001878">
    <property type="entry name" value="Znf_CCHC"/>
</dbReference>
<evidence type="ECO:0000313" key="15">
    <source>
        <dbReference type="Proteomes" id="UP001172457"/>
    </source>
</evidence>
<gene>
    <name evidence="14" type="ORF">OSB04_032270</name>
</gene>
<feature type="domain" description="Integrase catalytic" evidence="13">
    <location>
        <begin position="1139"/>
        <end position="1299"/>
    </location>
</feature>
<reference evidence="14" key="1">
    <citation type="submission" date="2023-03" db="EMBL/GenBank/DDBJ databases">
        <title>Chromosome-scale reference genome and RAD-based genetic map of yellow starthistle (Centaurea solstitialis) reveal putative structural variation and QTLs associated with invader traits.</title>
        <authorList>
            <person name="Reatini B."/>
            <person name="Cang F.A."/>
            <person name="Jiang Q."/>
            <person name="Mckibben M.T.W."/>
            <person name="Barker M.S."/>
            <person name="Rieseberg L.H."/>
            <person name="Dlugosch K.M."/>
        </authorList>
    </citation>
    <scope>NUCLEOTIDE SEQUENCE</scope>
    <source>
        <strain evidence="14">CAN-66</strain>
        <tissue evidence="14">Leaf</tissue>
    </source>
</reference>
<evidence type="ECO:0000256" key="5">
    <source>
        <dbReference type="ARBA" id="ARBA00022722"/>
    </source>
</evidence>
<keyword evidence="9" id="KW-0862">Zinc</keyword>
<dbReference type="InterPro" id="IPR021109">
    <property type="entry name" value="Peptidase_aspartic_dom_sf"/>
</dbReference>
<dbReference type="GO" id="GO:0008233">
    <property type="term" value="F:peptidase activity"/>
    <property type="evidence" value="ECO:0007669"/>
    <property type="project" value="UniProtKB-KW"/>
</dbReference>
<dbReference type="FunFam" id="3.30.420.10:FF:000032">
    <property type="entry name" value="Retrovirus-related Pol polyprotein from transposon 297-like Protein"/>
    <property type="match status" value="1"/>
</dbReference>
<dbReference type="InterPro" id="IPR001584">
    <property type="entry name" value="Integrase_cat-core"/>
</dbReference>
<evidence type="ECO:0000256" key="9">
    <source>
        <dbReference type="PROSITE-ProRule" id="PRU00047"/>
    </source>
</evidence>
<dbReference type="InterPro" id="IPR041373">
    <property type="entry name" value="RT_RNaseH"/>
</dbReference>
<dbReference type="Pfam" id="PF24626">
    <property type="entry name" value="SH3_Tf2-1"/>
    <property type="match status" value="1"/>
</dbReference>